<dbReference type="KEGG" id="npi:G7071_06535"/>
<evidence type="ECO:0000313" key="3">
    <source>
        <dbReference type="Proteomes" id="UP000502035"/>
    </source>
</evidence>
<evidence type="ECO:0000313" key="2">
    <source>
        <dbReference type="EMBL" id="QIK75134.1"/>
    </source>
</evidence>
<keyword evidence="1" id="KW-0812">Transmembrane</keyword>
<protein>
    <submittedName>
        <fullName evidence="2">Uncharacterized protein</fullName>
    </submittedName>
</protein>
<name>A0A6G7YE03_9ACTN</name>
<feature type="transmembrane region" description="Helical" evidence="1">
    <location>
        <begin position="12"/>
        <end position="35"/>
    </location>
</feature>
<dbReference type="RefSeq" id="WP_166316411.1">
    <property type="nucleotide sequence ID" value="NZ_CP049866.1"/>
</dbReference>
<dbReference type="EMBL" id="CP049866">
    <property type="protein sequence ID" value="QIK75134.1"/>
    <property type="molecule type" value="Genomic_DNA"/>
</dbReference>
<proteinExistence type="predicted"/>
<accession>A0A6G7YE03</accession>
<reference evidence="2 3" key="1">
    <citation type="submission" date="2020-03" db="EMBL/GenBank/DDBJ databases">
        <title>Nocardioides sp. nov., isolated from fish.</title>
        <authorList>
            <person name="Hyun D.-W."/>
            <person name="Bae J.-W."/>
        </authorList>
    </citation>
    <scope>NUCLEOTIDE SEQUENCE [LARGE SCALE GENOMIC DNA]</scope>
    <source>
        <strain evidence="2 3">HDW12A</strain>
    </source>
</reference>
<dbReference type="AlphaFoldDB" id="A0A6G7YE03"/>
<gene>
    <name evidence="2" type="ORF">G7071_06535</name>
</gene>
<dbReference type="Proteomes" id="UP000502035">
    <property type="component" value="Chromosome"/>
</dbReference>
<evidence type="ECO:0000256" key="1">
    <source>
        <dbReference type="SAM" id="Phobius"/>
    </source>
</evidence>
<keyword evidence="3" id="KW-1185">Reference proteome</keyword>
<keyword evidence="1" id="KW-1133">Transmembrane helix</keyword>
<organism evidence="2 3">
    <name type="scientific">Nocardioides piscis</name>
    <dbReference type="NCBI Taxonomy" id="2714938"/>
    <lineage>
        <taxon>Bacteria</taxon>
        <taxon>Bacillati</taxon>
        <taxon>Actinomycetota</taxon>
        <taxon>Actinomycetes</taxon>
        <taxon>Propionibacteriales</taxon>
        <taxon>Nocardioidaceae</taxon>
        <taxon>Nocardioides</taxon>
    </lineage>
</organism>
<keyword evidence="1" id="KW-0472">Membrane</keyword>
<sequence>MRTRLQELRADDTGAMLIVALIIITAVALVTGALLSHGRTNFRATAALEGVAASSYAADTGAKVALNDLRLGARAPGWVTPTFPGFWSDWVYTNNADGAGCFGADGVLPKNTLELKNLYPKAGDQSADGSARVECSVVPGTGIFGAGSGVGIEDPDPTDAFARSLTTVGTAGVRQGMILKPLGTGNTAAMPVRGGIASKSYITVDNGALVTDGYVKAEGTCTGVIVSNPAKACNQAGSVPMPVAPPSPLASVPPYQNPASVTGCVFSPGFYNNAAALSAAVNACATARFASGTYYFDFNDEMHGGQNVWNITRTVVGGEYVGGTIPGTCKSPIFNDPIAGVQFVFGGTSRLTVSDTAHVELCGPSNGGEPPLTLFQQQSGVAVAPITMGPVSAGNVDQRTGNAGGDKWTAGTVAPVTTPPTSLQSAIAAADASNVTWTIAGNNDDVGIDLRNFPGLSAIPAGGDISSAELRVRYAKSSARPLQVTVNSQLPAALPVSAPDGAGWGSVQLADQLRNLLAGGGFDATRPTLELRMMDAAKNDTLTIDAATLTLTYAPASLRAAQDVAFVLAPGGNFHGEFVVQGATFAPRGYVDLDPGSSTSALVAFRWGLVASGVDLKAQPSQTFGYPLVSMPDAGHGLGNKVTVVDLAVHVCVEQPTCASGGTHALTVRASITDPPYTTWGSGPARPEPGRRRVEVLSWAEQR</sequence>